<dbReference type="AlphaFoldDB" id="W9EEG5"/>
<evidence type="ECO:0000256" key="5">
    <source>
        <dbReference type="ARBA" id="ARBA00022692"/>
    </source>
</evidence>
<feature type="transmembrane region" description="Helical" evidence="9">
    <location>
        <begin position="104"/>
        <end position="122"/>
    </location>
</feature>
<keyword evidence="7 8" id="KW-0472">Membrane</keyword>
<sequence>MGTRIATFFHFKELRTNFKTETLAGITTFISMVYILFVNPNVLGATGMDKGAVFTATAMATAFGCILMGVLANYPFALSAGLGINAFFAYSVCIGMKIPWQTAMSGVLIAAVLFVLLTAVKLRELIINAIPTDLKAAIGGGIGLFIAFLGFNNGGLVVANKDTLVSLGSLTTPTTLLTIAGLLITLFLMSARIPGAIFIGMVLSSIIGMGTGLIKLPSALVAGVPSIKSTFLVSLSNLDKINTPQLFVVVLTFLLVTFFDTAGTLIGLAEQAGYMKNNQMPRVGRALAADSTTMLVGSLLGTSPMSVYVESSAGIAVGGRSGFTAVVTGIMFVLATFFSPLLSVITSQITAPALIIVGVLMAKSLAQVNWNKFEVAAPAFLIAIGMPLTYSISDGIALGFIAYPITMIAAKRGKEVGLMMYGLAIIFVIFLWILNQ</sequence>
<feature type="transmembrane region" description="Helical" evidence="9">
    <location>
        <begin position="287"/>
        <end position="309"/>
    </location>
</feature>
<accession>W9EEG5</accession>
<evidence type="ECO:0000256" key="9">
    <source>
        <dbReference type="SAM" id="Phobius"/>
    </source>
</evidence>
<comment type="similarity">
    <text evidence="2 8">Belongs to the nucleobase:cation symporter-2 (NCS2) (TC 2.A.40) family. Azg-like subfamily.</text>
</comment>
<dbReference type="PANTHER" id="PTHR43337:SF11">
    <property type="entry name" value="GUANINE_HYPOXANTHINE PERMEASE PBUG"/>
    <property type="match status" value="1"/>
</dbReference>
<feature type="transmembrane region" description="Helical" evidence="9">
    <location>
        <begin position="21"/>
        <end position="39"/>
    </location>
</feature>
<keyword evidence="6 8" id="KW-1133">Transmembrane helix</keyword>
<feature type="transmembrane region" description="Helical" evidence="9">
    <location>
        <begin position="51"/>
        <end position="71"/>
    </location>
</feature>
<dbReference type="Proteomes" id="UP000019474">
    <property type="component" value="Unassembled WGS sequence"/>
</dbReference>
<organism evidence="10 11">
    <name type="scientific">Fructilactobacillus florum 8D</name>
    <dbReference type="NCBI Taxonomy" id="1221538"/>
    <lineage>
        <taxon>Bacteria</taxon>
        <taxon>Bacillati</taxon>
        <taxon>Bacillota</taxon>
        <taxon>Bacilli</taxon>
        <taxon>Lactobacillales</taxon>
        <taxon>Lactobacillaceae</taxon>
        <taxon>Fructilactobacillus</taxon>
    </lineage>
</organism>
<evidence type="ECO:0000256" key="4">
    <source>
        <dbReference type="ARBA" id="ARBA00022475"/>
    </source>
</evidence>
<dbReference type="InterPro" id="IPR026033">
    <property type="entry name" value="Azg-like_bact_archaea"/>
</dbReference>
<dbReference type="PIRSF" id="PIRSF005353">
    <property type="entry name" value="PbuG"/>
    <property type="match status" value="1"/>
</dbReference>
<feature type="transmembrane region" description="Helical" evidence="9">
    <location>
        <begin position="134"/>
        <end position="152"/>
    </location>
</feature>
<evidence type="ECO:0000313" key="11">
    <source>
        <dbReference type="Proteomes" id="UP000019474"/>
    </source>
</evidence>
<dbReference type="EMBL" id="ALXG01000026">
    <property type="protein sequence ID" value="ETO40513.1"/>
    <property type="molecule type" value="Genomic_DNA"/>
</dbReference>
<evidence type="ECO:0000256" key="3">
    <source>
        <dbReference type="ARBA" id="ARBA00022448"/>
    </source>
</evidence>
<protein>
    <submittedName>
        <fullName evidence="10">Xanthine, uracil, thiamine, ascorbate permease family protein</fullName>
    </submittedName>
</protein>
<evidence type="ECO:0000256" key="2">
    <source>
        <dbReference type="ARBA" id="ARBA00005697"/>
    </source>
</evidence>
<name>W9EEG5_9LACO</name>
<dbReference type="Pfam" id="PF00860">
    <property type="entry name" value="Xan_ur_permease"/>
    <property type="match status" value="1"/>
</dbReference>
<keyword evidence="4 8" id="KW-1003">Cell membrane</keyword>
<comment type="caution">
    <text evidence="10">The sequence shown here is derived from an EMBL/GenBank/DDBJ whole genome shotgun (WGS) entry which is preliminary data.</text>
</comment>
<dbReference type="OrthoDB" id="9808458at2"/>
<feature type="transmembrane region" description="Helical" evidence="9">
    <location>
        <begin position="246"/>
        <end position="266"/>
    </location>
</feature>
<feature type="transmembrane region" description="Helical" evidence="9">
    <location>
        <begin position="380"/>
        <end position="404"/>
    </location>
</feature>
<dbReference type="InterPro" id="IPR006043">
    <property type="entry name" value="NCS2"/>
</dbReference>
<feature type="transmembrane region" description="Helical" evidence="9">
    <location>
        <begin position="349"/>
        <end position="368"/>
    </location>
</feature>
<keyword evidence="5 8" id="KW-0812">Transmembrane</keyword>
<keyword evidence="11" id="KW-1185">Reference proteome</keyword>
<gene>
    <name evidence="10" type="ORF">B808_566</name>
</gene>
<feature type="transmembrane region" description="Helical" evidence="9">
    <location>
        <begin position="78"/>
        <end position="98"/>
    </location>
</feature>
<dbReference type="RefSeq" id="WP_035421813.1">
    <property type="nucleotide sequence ID" value="NZ_ALXG01000026.1"/>
</dbReference>
<dbReference type="GO" id="GO:0005345">
    <property type="term" value="F:purine nucleobase transmembrane transporter activity"/>
    <property type="evidence" value="ECO:0007669"/>
    <property type="project" value="TreeGrafter"/>
</dbReference>
<evidence type="ECO:0000313" key="10">
    <source>
        <dbReference type="EMBL" id="ETO40513.1"/>
    </source>
</evidence>
<comment type="subcellular location">
    <subcellularLocation>
        <location evidence="1 8">Cell membrane</location>
        <topology evidence="1 8">Multi-pass membrane protein</topology>
    </subcellularLocation>
</comment>
<feature type="transmembrane region" description="Helical" evidence="9">
    <location>
        <begin position="321"/>
        <end position="342"/>
    </location>
</feature>
<reference evidence="10 11" key="1">
    <citation type="submission" date="2012-08" db="EMBL/GenBank/DDBJ databases">
        <title>Genome sequencing of Lactobacillus florum 8D.</title>
        <authorList>
            <person name="Kim E.B."/>
            <person name="Marco M.L."/>
        </authorList>
    </citation>
    <scope>NUCLEOTIDE SEQUENCE [LARGE SCALE GENOMIC DNA]</scope>
    <source>
        <strain evidence="10 11">8D</strain>
    </source>
</reference>
<proteinExistence type="inferred from homology"/>
<evidence type="ECO:0000256" key="6">
    <source>
        <dbReference type="ARBA" id="ARBA00022989"/>
    </source>
</evidence>
<dbReference type="PANTHER" id="PTHR43337">
    <property type="entry name" value="XANTHINE/URACIL PERMEASE C887.17-RELATED"/>
    <property type="match status" value="1"/>
</dbReference>
<keyword evidence="3 8" id="KW-0813">Transport</keyword>
<feature type="transmembrane region" description="Helical" evidence="9">
    <location>
        <begin position="416"/>
        <end position="434"/>
    </location>
</feature>
<evidence type="ECO:0000256" key="8">
    <source>
        <dbReference type="PIRNR" id="PIRNR005353"/>
    </source>
</evidence>
<dbReference type="GO" id="GO:0005886">
    <property type="term" value="C:plasma membrane"/>
    <property type="evidence" value="ECO:0007669"/>
    <property type="project" value="UniProtKB-SubCell"/>
</dbReference>
<evidence type="ECO:0000256" key="1">
    <source>
        <dbReference type="ARBA" id="ARBA00004651"/>
    </source>
</evidence>
<dbReference type="InterPro" id="IPR045018">
    <property type="entry name" value="Azg-like"/>
</dbReference>
<dbReference type="PATRIC" id="fig|1221538.3.peg.569"/>
<feature type="transmembrane region" description="Helical" evidence="9">
    <location>
        <begin position="164"/>
        <end position="188"/>
    </location>
</feature>
<evidence type="ECO:0000256" key="7">
    <source>
        <dbReference type="ARBA" id="ARBA00023136"/>
    </source>
</evidence>
<feature type="transmembrane region" description="Helical" evidence="9">
    <location>
        <begin position="195"/>
        <end position="214"/>
    </location>
</feature>